<dbReference type="GO" id="GO:0046872">
    <property type="term" value="F:metal ion binding"/>
    <property type="evidence" value="ECO:0007669"/>
    <property type="project" value="UniProtKB-KW"/>
</dbReference>
<accession>A0A1P8UMF9</accession>
<dbReference type="GO" id="GO:0016853">
    <property type="term" value="F:isomerase activity"/>
    <property type="evidence" value="ECO:0007669"/>
    <property type="project" value="UniProtKB-ARBA"/>
</dbReference>
<dbReference type="FunFam" id="3.90.850.10:FF:000002">
    <property type="entry name" value="2-hydroxyhepta-2,4-diene-1,7-dioate isomerase"/>
    <property type="match status" value="1"/>
</dbReference>
<keyword evidence="4" id="KW-0670">Pyruvate</keyword>
<dbReference type="SUPFAM" id="SSF56529">
    <property type="entry name" value="FAH"/>
    <property type="match status" value="1"/>
</dbReference>
<dbReference type="OrthoDB" id="5197601at2"/>
<sequence>MKLVTIDCIPGGQPGAVLESGEILHLARAATPGTAETWLPPHLRDILGAGSEGLNLVRRMVARVEETGEDAREALRATGALLPEGTRLLAPLPSPRLIVSVGQAYRGHVAEMKGKPPSEPHGFLKAPSAVTGPFADIPLPPQAPDMVDYEGELCVVIGRACHNVSEEEAMACVAGYMVTNDVSARDHVPLIGKASTTPEARHAWDLVHMGKQYPGFSPMGPALVTAEEIADPNALELVTRVNGAVMQQANTDDFIFPLARVISYFSQWYALAPGDIISTGTPGGVGYGHDPKVLMRPGDVVDVTVTGLGTLSNRFVAG</sequence>
<protein>
    <submittedName>
        <fullName evidence="4">Acylpyruvate hydrolase</fullName>
        <ecNumber evidence="4">3.7.1.5</ecNumber>
    </submittedName>
</protein>
<name>A0A1P8UMF9_9RHOB</name>
<keyword evidence="4" id="KW-0614">Plasmid</keyword>
<dbReference type="PANTHER" id="PTHR42796">
    <property type="entry name" value="FUMARYLACETOACETATE HYDROLASE DOMAIN-CONTAINING PROTEIN 2A-RELATED"/>
    <property type="match status" value="1"/>
</dbReference>
<feature type="domain" description="Fumarylacetoacetase-like C-terminal" evidence="3">
    <location>
        <begin position="98"/>
        <end position="315"/>
    </location>
</feature>
<dbReference type="EMBL" id="CP015090">
    <property type="protein sequence ID" value="APZ50563.1"/>
    <property type="molecule type" value="Genomic_DNA"/>
</dbReference>
<gene>
    <name evidence="4" type="ORF">Ga0080574_TMP229</name>
</gene>
<dbReference type="Proteomes" id="UP000187059">
    <property type="component" value="Plasmid pPABY2"/>
</dbReference>
<dbReference type="AlphaFoldDB" id="A0A1P8UMF9"/>
<evidence type="ECO:0000259" key="3">
    <source>
        <dbReference type="Pfam" id="PF01557"/>
    </source>
</evidence>
<reference evidence="4 5" key="1">
    <citation type="submission" date="2016-04" db="EMBL/GenBank/DDBJ databases">
        <title>Deep-sea bacteria in the southern Pacific.</title>
        <authorList>
            <person name="Tang K."/>
        </authorList>
    </citation>
    <scope>NUCLEOTIDE SEQUENCE [LARGE SCALE GENOMIC DNA]</scope>
    <source>
        <strain evidence="4 5">JLT2014</strain>
        <plasmid evidence="5">ppaby2</plasmid>
    </source>
</reference>
<keyword evidence="5" id="KW-1185">Reference proteome</keyword>
<keyword evidence="4" id="KW-0378">Hydrolase</keyword>
<geneLocation type="plasmid" evidence="5">
    <name>ppaby2</name>
</geneLocation>
<keyword evidence="2" id="KW-0479">Metal-binding</keyword>
<dbReference type="RefSeq" id="WP_076694343.1">
    <property type="nucleotide sequence ID" value="NZ_CP015090.1"/>
</dbReference>
<dbReference type="InterPro" id="IPR036663">
    <property type="entry name" value="Fumarylacetoacetase_C_sf"/>
</dbReference>
<dbReference type="Gene3D" id="3.90.850.10">
    <property type="entry name" value="Fumarylacetoacetase-like, C-terminal domain"/>
    <property type="match status" value="1"/>
</dbReference>
<evidence type="ECO:0000313" key="5">
    <source>
        <dbReference type="Proteomes" id="UP000187059"/>
    </source>
</evidence>
<evidence type="ECO:0000313" key="4">
    <source>
        <dbReference type="EMBL" id="APZ50563.1"/>
    </source>
</evidence>
<dbReference type="GO" id="GO:0019752">
    <property type="term" value="P:carboxylic acid metabolic process"/>
    <property type="evidence" value="ECO:0007669"/>
    <property type="project" value="UniProtKB-ARBA"/>
</dbReference>
<dbReference type="InterPro" id="IPR051121">
    <property type="entry name" value="FAH"/>
</dbReference>
<comment type="similarity">
    <text evidence="1">Belongs to the FAH family.</text>
</comment>
<dbReference type="PANTHER" id="PTHR42796:SF4">
    <property type="entry name" value="FUMARYLACETOACETATE HYDROLASE DOMAIN-CONTAINING PROTEIN 2A"/>
    <property type="match status" value="1"/>
</dbReference>
<evidence type="ECO:0000256" key="1">
    <source>
        <dbReference type="ARBA" id="ARBA00010211"/>
    </source>
</evidence>
<proteinExistence type="inferred from homology"/>
<dbReference type="KEGG" id="paby:Ga0080574_TMP229"/>
<organism evidence="4 5">
    <name type="scientific">Salipiger abyssi</name>
    <dbReference type="NCBI Taxonomy" id="1250539"/>
    <lineage>
        <taxon>Bacteria</taxon>
        <taxon>Pseudomonadati</taxon>
        <taxon>Pseudomonadota</taxon>
        <taxon>Alphaproteobacteria</taxon>
        <taxon>Rhodobacterales</taxon>
        <taxon>Roseobacteraceae</taxon>
        <taxon>Salipiger</taxon>
    </lineage>
</organism>
<evidence type="ECO:0000256" key="2">
    <source>
        <dbReference type="ARBA" id="ARBA00022723"/>
    </source>
</evidence>
<dbReference type="EC" id="3.7.1.5" evidence="4"/>
<dbReference type="GO" id="GO:0047621">
    <property type="term" value="F:acylpyruvate hydrolase activity"/>
    <property type="evidence" value="ECO:0007669"/>
    <property type="project" value="UniProtKB-EC"/>
</dbReference>
<dbReference type="Pfam" id="PF01557">
    <property type="entry name" value="FAA_hydrolase"/>
    <property type="match status" value="1"/>
</dbReference>
<dbReference type="InterPro" id="IPR011234">
    <property type="entry name" value="Fumarylacetoacetase-like_C"/>
</dbReference>